<organism evidence="9 10">
    <name type="scientific">Dioscorea zingiberensis</name>
    <dbReference type="NCBI Taxonomy" id="325984"/>
    <lineage>
        <taxon>Eukaryota</taxon>
        <taxon>Viridiplantae</taxon>
        <taxon>Streptophyta</taxon>
        <taxon>Embryophyta</taxon>
        <taxon>Tracheophyta</taxon>
        <taxon>Spermatophyta</taxon>
        <taxon>Magnoliopsida</taxon>
        <taxon>Liliopsida</taxon>
        <taxon>Dioscoreales</taxon>
        <taxon>Dioscoreaceae</taxon>
        <taxon>Dioscorea</taxon>
    </lineage>
</organism>
<keyword evidence="4" id="KW-0375">Hydrogen ion transport</keyword>
<evidence type="ECO:0000256" key="1">
    <source>
        <dbReference type="ARBA" id="ARBA00004370"/>
    </source>
</evidence>
<feature type="compositionally biased region" description="Polar residues" evidence="8">
    <location>
        <begin position="1"/>
        <end position="17"/>
    </location>
</feature>
<evidence type="ECO:0000256" key="7">
    <source>
        <dbReference type="ARBA" id="ARBA00023310"/>
    </source>
</evidence>
<keyword evidence="7" id="KW-0066">ATP synthesis</keyword>
<reference evidence="9" key="2">
    <citation type="journal article" date="2022" name="Hortic Res">
        <title>The genome of Dioscorea zingiberensis sheds light on the biosynthesis, origin and evolution of the medicinally important diosgenin saponins.</title>
        <authorList>
            <person name="Li Y."/>
            <person name="Tan C."/>
            <person name="Li Z."/>
            <person name="Guo J."/>
            <person name="Li S."/>
            <person name="Chen X."/>
            <person name="Wang C."/>
            <person name="Dai X."/>
            <person name="Yang H."/>
            <person name="Song W."/>
            <person name="Hou L."/>
            <person name="Xu J."/>
            <person name="Tong Z."/>
            <person name="Xu A."/>
            <person name="Yuan X."/>
            <person name="Wang W."/>
            <person name="Yang Q."/>
            <person name="Chen L."/>
            <person name="Sun Z."/>
            <person name="Wang K."/>
            <person name="Pan B."/>
            <person name="Chen J."/>
            <person name="Bao Y."/>
            <person name="Liu F."/>
            <person name="Qi X."/>
            <person name="Gang D.R."/>
            <person name="Wen J."/>
            <person name="Li J."/>
        </authorList>
    </citation>
    <scope>NUCLEOTIDE SEQUENCE</scope>
    <source>
        <strain evidence="9">Dzin_1.0</strain>
    </source>
</reference>
<protein>
    <submittedName>
        <fullName evidence="9">Uncharacterized protein</fullName>
    </submittedName>
</protein>
<name>A0A9D5H5U4_9LILI</name>
<evidence type="ECO:0000256" key="8">
    <source>
        <dbReference type="SAM" id="MobiDB-lite"/>
    </source>
</evidence>
<keyword evidence="10" id="KW-1185">Reference proteome</keyword>
<feature type="region of interest" description="Disordered" evidence="8">
    <location>
        <begin position="1"/>
        <end position="80"/>
    </location>
</feature>
<proteinExistence type="inferred from homology"/>
<dbReference type="EMBL" id="JAGGNH010000009">
    <property type="protein sequence ID" value="KAJ0964260.1"/>
    <property type="molecule type" value="Genomic_DNA"/>
</dbReference>
<dbReference type="PANTHER" id="PTHR11910">
    <property type="entry name" value="ATP SYNTHASE DELTA CHAIN"/>
    <property type="match status" value="1"/>
</dbReference>
<comment type="similarity">
    <text evidence="2">Belongs to the ATPase delta chain family.</text>
</comment>
<evidence type="ECO:0000313" key="9">
    <source>
        <dbReference type="EMBL" id="KAJ0964260.1"/>
    </source>
</evidence>
<dbReference type="AlphaFoldDB" id="A0A9D5H5U4"/>
<reference evidence="9" key="1">
    <citation type="submission" date="2021-03" db="EMBL/GenBank/DDBJ databases">
        <authorList>
            <person name="Li Z."/>
            <person name="Yang C."/>
        </authorList>
    </citation>
    <scope>NUCLEOTIDE SEQUENCE</scope>
    <source>
        <strain evidence="9">Dzin_1.0</strain>
        <tissue evidence="9">Leaf</tissue>
    </source>
</reference>
<keyword evidence="5" id="KW-0406">Ion transport</keyword>
<dbReference type="InterPro" id="IPR000711">
    <property type="entry name" value="ATPase_OSCP/dsu"/>
</dbReference>
<evidence type="ECO:0000256" key="4">
    <source>
        <dbReference type="ARBA" id="ARBA00022781"/>
    </source>
</evidence>
<comment type="caution">
    <text evidence="9">The sequence shown here is derived from an EMBL/GenBank/DDBJ whole genome shotgun (WGS) entry which is preliminary data.</text>
</comment>
<evidence type="ECO:0000256" key="6">
    <source>
        <dbReference type="ARBA" id="ARBA00023136"/>
    </source>
</evidence>
<gene>
    <name evidence="9" type="ORF">J5N97_029382</name>
</gene>
<accession>A0A9D5H5U4</accession>
<evidence type="ECO:0000313" key="10">
    <source>
        <dbReference type="Proteomes" id="UP001085076"/>
    </source>
</evidence>
<evidence type="ECO:0000256" key="2">
    <source>
        <dbReference type="ARBA" id="ARBA00007046"/>
    </source>
</evidence>
<keyword evidence="6" id="KW-0472">Membrane</keyword>
<evidence type="ECO:0000256" key="3">
    <source>
        <dbReference type="ARBA" id="ARBA00022448"/>
    </source>
</evidence>
<dbReference type="GO" id="GO:0046933">
    <property type="term" value="F:proton-transporting ATP synthase activity, rotational mechanism"/>
    <property type="evidence" value="ECO:0007669"/>
    <property type="project" value="InterPro"/>
</dbReference>
<comment type="subcellular location">
    <subcellularLocation>
        <location evidence="1">Membrane</location>
    </subcellularLocation>
</comment>
<dbReference type="SUPFAM" id="SSF47928">
    <property type="entry name" value="N-terminal domain of the delta subunit of the F1F0-ATP synthase"/>
    <property type="match status" value="1"/>
</dbReference>
<dbReference type="Proteomes" id="UP001085076">
    <property type="component" value="Miscellaneous, Linkage group lg09"/>
</dbReference>
<sequence>MDAIPTSSISTLRTTSFLPSHPPPPKDPLLLKHNHSLYPSLSHKSTKSPPPPPPSSSFQTLKPPFSLTQKPPFPSTTKQHHKASTGYAAALLDVSRCQNSIHAVYKDVHRLMHVLGRDNQSSMKGVVESGGLAKQLVVLVKMLVKKGKAGLVWEVLNEFMRLYDELTCTPVVLVSPERRMGGCRGPVVLFK</sequence>
<evidence type="ECO:0000256" key="5">
    <source>
        <dbReference type="ARBA" id="ARBA00023065"/>
    </source>
</evidence>
<dbReference type="InterPro" id="IPR026015">
    <property type="entry name" value="ATP_synth_OSCP/delta_N_sf"/>
</dbReference>
<dbReference type="OrthoDB" id="1262810at2759"/>
<dbReference type="GO" id="GO:0016020">
    <property type="term" value="C:membrane"/>
    <property type="evidence" value="ECO:0007669"/>
    <property type="project" value="UniProtKB-SubCell"/>
</dbReference>
<keyword evidence="3" id="KW-0813">Transport</keyword>